<reference evidence="13 16" key="4">
    <citation type="submission" date="2018-08" db="EMBL/GenBank/DDBJ databases">
        <title>A genome reference for cultivated species of the human gut microbiota.</title>
        <authorList>
            <person name="Zou Y."/>
            <person name="Xue W."/>
            <person name="Luo G."/>
        </authorList>
    </citation>
    <scope>NUCLEOTIDE SEQUENCE [LARGE SCALE GENOMIC DNA]</scope>
    <source>
        <strain evidence="13 16">TF05-12AC</strain>
    </source>
</reference>
<accession>A0A174PWD2</accession>
<dbReference type="EMBL" id="CZBE01000008">
    <property type="protein sequence ID" value="CUP63926.1"/>
    <property type="molecule type" value="Genomic_DNA"/>
</dbReference>
<keyword evidence="5 10" id="KW-0812">Transmembrane</keyword>
<feature type="transmembrane region" description="Helical" evidence="10">
    <location>
        <begin position="6"/>
        <end position="26"/>
    </location>
</feature>
<dbReference type="PANTHER" id="PTHR33909">
    <property type="entry name" value="SEC TRANSLOCON ACCESSORY COMPLEX SUBUNIT YAJC"/>
    <property type="match status" value="1"/>
</dbReference>
<dbReference type="OrthoDB" id="9800132at2"/>
<evidence type="ECO:0000313" key="16">
    <source>
        <dbReference type="Proteomes" id="UP000260828"/>
    </source>
</evidence>
<dbReference type="PANTHER" id="PTHR33909:SF1">
    <property type="entry name" value="SEC TRANSLOCON ACCESSORY COMPLEX SUBUNIT YAJC"/>
    <property type="match status" value="1"/>
</dbReference>
<evidence type="ECO:0000256" key="10">
    <source>
        <dbReference type="SAM" id="Phobius"/>
    </source>
</evidence>
<protein>
    <submittedName>
        <fullName evidence="11">Preprotein translocase subunit YajC</fullName>
    </submittedName>
</protein>
<evidence type="ECO:0000313" key="14">
    <source>
        <dbReference type="Proteomes" id="UP000095765"/>
    </source>
</evidence>
<evidence type="ECO:0000256" key="5">
    <source>
        <dbReference type="ARBA" id="ARBA00022692"/>
    </source>
</evidence>
<sequence>MNDQTTATMMSLLPLILIFVIFYFMLIRPQKKRDKETARMRANLEVGDEIVTVGGIIGTVVVIKDDHLIIETGSDRSKVRITRWAVQANNTPHEVATTKK</sequence>
<dbReference type="NCBIfam" id="TIGR00739">
    <property type="entry name" value="yajC"/>
    <property type="match status" value="1"/>
</dbReference>
<evidence type="ECO:0000256" key="1">
    <source>
        <dbReference type="ARBA" id="ARBA00004162"/>
    </source>
</evidence>
<dbReference type="SMART" id="SM01323">
    <property type="entry name" value="YajC"/>
    <property type="match status" value="1"/>
</dbReference>
<reference evidence="12" key="3">
    <citation type="journal article" date="2018" name="BMC Genomics">
        <title>Whole genome sequencing and function prediction of 133 gut anaerobes isolated from chicken caecum in pure cultures.</title>
        <authorList>
            <person name="Medvecky M."/>
            <person name="Cejkova D."/>
            <person name="Polansky O."/>
            <person name="Karasova D."/>
            <person name="Kubasova T."/>
            <person name="Cizek A."/>
            <person name="Rychlik I."/>
        </authorList>
    </citation>
    <scope>NUCLEOTIDE SEQUENCE</scope>
    <source>
        <strain evidence="12">An175</strain>
    </source>
</reference>
<dbReference type="PRINTS" id="PR01853">
    <property type="entry name" value="YAJCTRNLCASE"/>
</dbReference>
<reference evidence="11 14" key="1">
    <citation type="submission" date="2015-09" db="EMBL/GenBank/DDBJ databases">
        <authorList>
            <consortium name="Pathogen Informatics"/>
        </authorList>
    </citation>
    <scope>NUCLEOTIDE SEQUENCE [LARGE SCALE GENOMIC DNA]</scope>
    <source>
        <strain evidence="11 14">2789STDY5834939</strain>
    </source>
</reference>
<dbReference type="EMBL" id="QVME01000001">
    <property type="protein sequence ID" value="RGE69778.1"/>
    <property type="molecule type" value="Genomic_DNA"/>
</dbReference>
<evidence type="ECO:0000313" key="13">
    <source>
        <dbReference type="EMBL" id="RGE69778.1"/>
    </source>
</evidence>
<keyword evidence="8" id="KW-0811">Translocation</keyword>
<organism evidence="11 14">
    <name type="scientific">Anaerotruncus colihominis</name>
    <dbReference type="NCBI Taxonomy" id="169435"/>
    <lineage>
        <taxon>Bacteria</taxon>
        <taxon>Bacillati</taxon>
        <taxon>Bacillota</taxon>
        <taxon>Clostridia</taxon>
        <taxon>Eubacteriales</taxon>
        <taxon>Oscillospiraceae</taxon>
        <taxon>Anaerotruncus</taxon>
    </lineage>
</organism>
<dbReference type="Pfam" id="PF02699">
    <property type="entry name" value="YajC"/>
    <property type="match status" value="1"/>
</dbReference>
<proteinExistence type="inferred from homology"/>
<dbReference type="AlphaFoldDB" id="A0A174PWD2"/>
<keyword evidence="9 10" id="KW-0472">Membrane</keyword>
<dbReference type="GO" id="GO:0015031">
    <property type="term" value="P:protein transport"/>
    <property type="evidence" value="ECO:0007669"/>
    <property type="project" value="UniProtKB-KW"/>
</dbReference>
<reference evidence="15" key="2">
    <citation type="submission" date="2017-04" db="EMBL/GenBank/DDBJ databases">
        <title>Function of individual gut microbiota members based on whole genome sequencing of pure cultures obtained from chicken caecum.</title>
        <authorList>
            <person name="Medvecky M."/>
            <person name="Cejkova D."/>
            <person name="Polansky O."/>
            <person name="Karasova D."/>
            <person name="Kubasova T."/>
            <person name="Cizek A."/>
            <person name="Rychlik I."/>
        </authorList>
    </citation>
    <scope>NUCLEOTIDE SEQUENCE [LARGE SCALE GENOMIC DNA]</scope>
    <source>
        <strain evidence="15">An175</strain>
    </source>
</reference>
<comment type="similarity">
    <text evidence="2">Belongs to the YajC family.</text>
</comment>
<evidence type="ECO:0000256" key="2">
    <source>
        <dbReference type="ARBA" id="ARBA00006742"/>
    </source>
</evidence>
<evidence type="ECO:0000256" key="8">
    <source>
        <dbReference type="ARBA" id="ARBA00023010"/>
    </source>
</evidence>
<keyword evidence="4" id="KW-1003">Cell membrane</keyword>
<gene>
    <name evidence="11" type="primary">yajC</name>
    <name evidence="12" type="ORF">B5F11_02330</name>
    <name evidence="13" type="ORF">DXC40_01540</name>
    <name evidence="11" type="ORF">ERS852551_01441</name>
</gene>
<dbReference type="Proteomes" id="UP000196386">
    <property type="component" value="Unassembled WGS sequence"/>
</dbReference>
<dbReference type="GO" id="GO:0005886">
    <property type="term" value="C:plasma membrane"/>
    <property type="evidence" value="ECO:0007669"/>
    <property type="project" value="UniProtKB-SubCell"/>
</dbReference>
<dbReference type="InterPro" id="IPR003849">
    <property type="entry name" value="Preprotein_translocase_YajC"/>
</dbReference>
<dbReference type="RefSeq" id="WP_006875276.1">
    <property type="nucleotide sequence ID" value="NZ_CABIWA010000011.1"/>
</dbReference>
<evidence type="ECO:0000256" key="7">
    <source>
        <dbReference type="ARBA" id="ARBA00022989"/>
    </source>
</evidence>
<dbReference type="GeneID" id="72465468"/>
<evidence type="ECO:0000313" key="12">
    <source>
        <dbReference type="EMBL" id="OUP70932.1"/>
    </source>
</evidence>
<keyword evidence="3" id="KW-0813">Transport</keyword>
<name>A0A174PWD2_9FIRM</name>
<comment type="subcellular location">
    <subcellularLocation>
        <location evidence="1">Cell membrane</location>
        <topology evidence="1">Single-pass membrane protein</topology>
    </subcellularLocation>
</comment>
<evidence type="ECO:0000256" key="3">
    <source>
        <dbReference type="ARBA" id="ARBA00022448"/>
    </source>
</evidence>
<keyword evidence="7 10" id="KW-1133">Transmembrane helix</keyword>
<evidence type="ECO:0000313" key="15">
    <source>
        <dbReference type="Proteomes" id="UP000196386"/>
    </source>
</evidence>
<evidence type="ECO:0000313" key="11">
    <source>
        <dbReference type="EMBL" id="CUP63926.1"/>
    </source>
</evidence>
<evidence type="ECO:0000256" key="6">
    <source>
        <dbReference type="ARBA" id="ARBA00022927"/>
    </source>
</evidence>
<evidence type="ECO:0000256" key="9">
    <source>
        <dbReference type="ARBA" id="ARBA00023136"/>
    </source>
</evidence>
<dbReference type="Proteomes" id="UP000095765">
    <property type="component" value="Unassembled WGS sequence"/>
</dbReference>
<dbReference type="Proteomes" id="UP000260828">
    <property type="component" value="Unassembled WGS sequence"/>
</dbReference>
<dbReference type="EMBL" id="NFKP01000002">
    <property type="protein sequence ID" value="OUP70932.1"/>
    <property type="molecule type" value="Genomic_DNA"/>
</dbReference>
<keyword evidence="6" id="KW-0653">Protein transport</keyword>
<evidence type="ECO:0000256" key="4">
    <source>
        <dbReference type="ARBA" id="ARBA00022475"/>
    </source>
</evidence>